<evidence type="ECO:0000313" key="2">
    <source>
        <dbReference type="EMBL" id="QHS82353.1"/>
    </source>
</evidence>
<name>A0A6C0AS97_9ZZZZ</name>
<sequence>MEINFSEIDQQNPYLNEKANPYQNQTNQSNLNETNTNYWEQQKVEKPKIKKVSFDDILTNMNLVVSKDGTLRSMIPKTNNVFNFNSDYNQQQYSQQPQQQYPQQPQQQYIQPQQQYIQQEPLDHSVKHSFIYNKYFKDYKDAITPPEVKVPKTIEEYKQMLLEDKIERIKQQKRISEIKSTKLFFTTNTGGNGPINSSRNNLKSMSFR</sequence>
<dbReference type="EMBL" id="MN740765">
    <property type="protein sequence ID" value="QHS82353.1"/>
    <property type="molecule type" value="Genomic_DNA"/>
</dbReference>
<feature type="compositionally biased region" description="Polar residues" evidence="1">
    <location>
        <begin position="21"/>
        <end position="30"/>
    </location>
</feature>
<accession>A0A6C0AS97</accession>
<feature type="region of interest" description="Disordered" evidence="1">
    <location>
        <begin position="1"/>
        <end position="30"/>
    </location>
</feature>
<protein>
    <submittedName>
        <fullName evidence="2">Uncharacterized protein</fullName>
    </submittedName>
</protein>
<organism evidence="2">
    <name type="scientific">viral metagenome</name>
    <dbReference type="NCBI Taxonomy" id="1070528"/>
    <lineage>
        <taxon>unclassified sequences</taxon>
        <taxon>metagenomes</taxon>
        <taxon>organismal metagenomes</taxon>
    </lineage>
</organism>
<reference evidence="2" key="1">
    <citation type="journal article" date="2020" name="Nature">
        <title>Giant virus diversity and host interactions through global metagenomics.</title>
        <authorList>
            <person name="Schulz F."/>
            <person name="Roux S."/>
            <person name="Paez-Espino D."/>
            <person name="Jungbluth S."/>
            <person name="Walsh D.A."/>
            <person name="Denef V.J."/>
            <person name="McMahon K.D."/>
            <person name="Konstantinidis K.T."/>
            <person name="Eloe-Fadrosh E.A."/>
            <person name="Kyrpides N.C."/>
            <person name="Woyke T."/>
        </authorList>
    </citation>
    <scope>NUCLEOTIDE SEQUENCE</scope>
    <source>
        <strain evidence="2">GVMAG-S-1101165-79</strain>
    </source>
</reference>
<proteinExistence type="predicted"/>
<evidence type="ECO:0000256" key="1">
    <source>
        <dbReference type="SAM" id="MobiDB-lite"/>
    </source>
</evidence>
<dbReference type="AlphaFoldDB" id="A0A6C0AS97"/>